<feature type="compositionally biased region" description="Low complexity" evidence="1">
    <location>
        <begin position="297"/>
        <end position="307"/>
    </location>
</feature>
<dbReference type="RefSeq" id="WP_329413937.1">
    <property type="nucleotide sequence ID" value="NZ_CP109441.1"/>
</dbReference>
<dbReference type="EMBL" id="CP109441">
    <property type="protein sequence ID" value="WUV49406.1"/>
    <property type="molecule type" value="Genomic_DNA"/>
</dbReference>
<keyword evidence="2" id="KW-1133">Transmembrane helix</keyword>
<accession>A0ABZ1Z4T4</accession>
<evidence type="ECO:0000313" key="4">
    <source>
        <dbReference type="Proteomes" id="UP001432062"/>
    </source>
</evidence>
<feature type="region of interest" description="Disordered" evidence="1">
    <location>
        <begin position="271"/>
        <end position="351"/>
    </location>
</feature>
<sequence length="351" mass="37296">MTTPSHGDVGTGGPQKVPLSQLIHLMAEYQKLGTHRQTFLPAPASDTFVRGCGIVAGGFTAVGVICVTVGAYPGALAVGLLALVPASLAFFRGRRNRRHRAARLDLFDVGMTVYRSGEQVAGFRWDSAEVRQQVIPFQNSAHPEYSLRMSGPDGAEAAFDDTLFGDARDWGRAIQSAVTLAQLPRAVAAIDDGATVHFGEIALDLAALYFHSRAYTWEQIQLIDARSGLVRMKVDGNWVSLTPVGQIPNFYIFNELAERLRLAAAAESAAESAATEPADPELPTITPAAESDPPTPTVDSDPLTPVVASDPTVENAPETAADQQIEPPTPTAKGTAKTPNRPTQDLSAASN</sequence>
<evidence type="ECO:0000313" key="3">
    <source>
        <dbReference type="EMBL" id="WUV49406.1"/>
    </source>
</evidence>
<feature type="transmembrane region" description="Helical" evidence="2">
    <location>
        <begin position="71"/>
        <end position="91"/>
    </location>
</feature>
<reference evidence="3" key="1">
    <citation type="submission" date="2022-10" db="EMBL/GenBank/DDBJ databases">
        <title>The complete genomes of actinobacterial strains from the NBC collection.</title>
        <authorList>
            <person name="Joergensen T.S."/>
            <person name="Alvarez Arevalo M."/>
            <person name="Sterndorff E.B."/>
            <person name="Faurdal D."/>
            <person name="Vuksanovic O."/>
            <person name="Mourched A.-S."/>
            <person name="Charusanti P."/>
            <person name="Shaw S."/>
            <person name="Blin K."/>
            <person name="Weber T."/>
        </authorList>
    </citation>
    <scope>NUCLEOTIDE SEQUENCE</scope>
    <source>
        <strain evidence="3">NBC_01482</strain>
    </source>
</reference>
<feature type="compositionally biased region" description="Polar residues" evidence="1">
    <location>
        <begin position="340"/>
        <end position="351"/>
    </location>
</feature>
<protein>
    <submittedName>
        <fullName evidence="3">Uncharacterized protein</fullName>
    </submittedName>
</protein>
<dbReference type="InterPro" id="IPR046492">
    <property type="entry name" value="DUF6585"/>
</dbReference>
<keyword evidence="2" id="KW-0812">Transmembrane</keyword>
<organism evidence="3 4">
    <name type="scientific">Nocardia vinacea</name>
    <dbReference type="NCBI Taxonomy" id="96468"/>
    <lineage>
        <taxon>Bacteria</taxon>
        <taxon>Bacillati</taxon>
        <taxon>Actinomycetota</taxon>
        <taxon>Actinomycetes</taxon>
        <taxon>Mycobacteriales</taxon>
        <taxon>Nocardiaceae</taxon>
        <taxon>Nocardia</taxon>
    </lineage>
</organism>
<dbReference type="Pfam" id="PF20226">
    <property type="entry name" value="DUF6585"/>
    <property type="match status" value="1"/>
</dbReference>
<name>A0ABZ1Z4T4_9NOCA</name>
<dbReference type="Proteomes" id="UP001432062">
    <property type="component" value="Chromosome"/>
</dbReference>
<proteinExistence type="predicted"/>
<gene>
    <name evidence="3" type="ORF">OG563_15060</name>
</gene>
<evidence type="ECO:0000256" key="1">
    <source>
        <dbReference type="SAM" id="MobiDB-lite"/>
    </source>
</evidence>
<keyword evidence="2" id="KW-0472">Membrane</keyword>
<evidence type="ECO:0000256" key="2">
    <source>
        <dbReference type="SAM" id="Phobius"/>
    </source>
</evidence>
<keyword evidence="4" id="KW-1185">Reference proteome</keyword>